<name>E1RFA5_METP4</name>
<keyword evidence="3" id="KW-1185">Reference proteome</keyword>
<keyword evidence="1" id="KW-1133">Transmembrane helix</keyword>
<feature type="transmembrane region" description="Helical" evidence="1">
    <location>
        <begin position="15"/>
        <end position="37"/>
    </location>
</feature>
<dbReference type="EMBL" id="CP002117">
    <property type="protein sequence ID" value="ADN35053.1"/>
    <property type="molecule type" value="Genomic_DNA"/>
</dbReference>
<keyword evidence="1" id="KW-0472">Membrane</keyword>
<evidence type="ECO:0000313" key="2">
    <source>
        <dbReference type="EMBL" id="ADN35053.1"/>
    </source>
</evidence>
<dbReference type="KEGG" id="mpi:Mpet_0276"/>
<gene>
    <name evidence="2" type="ordered locus">Mpet_0276</name>
</gene>
<dbReference type="AlphaFoldDB" id="E1RFA5"/>
<evidence type="ECO:0000256" key="1">
    <source>
        <dbReference type="SAM" id="Phobius"/>
    </source>
</evidence>
<evidence type="ECO:0000313" key="3">
    <source>
        <dbReference type="Proteomes" id="UP000006565"/>
    </source>
</evidence>
<accession>E1RFA5</accession>
<keyword evidence="1" id="KW-0812">Transmembrane</keyword>
<dbReference type="STRING" id="679926.Mpet_0276"/>
<dbReference type="Proteomes" id="UP000006565">
    <property type="component" value="Chromosome"/>
</dbReference>
<proteinExistence type="predicted"/>
<organism evidence="2 3">
    <name type="scientific">Methanolacinia petrolearia (strain DSM 11571 / OCM 486 / SEBR 4847)</name>
    <name type="common">Methanoplanus petrolearius</name>
    <dbReference type="NCBI Taxonomy" id="679926"/>
    <lineage>
        <taxon>Archaea</taxon>
        <taxon>Methanobacteriati</taxon>
        <taxon>Methanobacteriota</taxon>
        <taxon>Stenosarchaea group</taxon>
        <taxon>Methanomicrobia</taxon>
        <taxon>Methanomicrobiales</taxon>
        <taxon>Methanomicrobiaceae</taxon>
        <taxon>Methanolacinia</taxon>
    </lineage>
</organism>
<dbReference type="HOGENOM" id="CLU_1122631_0_0_2"/>
<protein>
    <submittedName>
        <fullName evidence="2">Uncharacterized protein</fullName>
    </submittedName>
</protein>
<sequence length="247" mass="28254" precursor="true">MNSGKKHPRLLKNRVFVAGLIILILIPGFVAGAWYYFNLQSNLQKISDPGDFSGQRYSSGYGYYSPQEFLEGSGYFDLVYYIDNGSWIMPDNINDAIHFNVSDPETGTFVEGDYTPDFSIVNDTLYLDILVVNWNDYSHKGSCYQISDSSSAYLYYNDTGYDWESYHRALDVLSVSEYNKSIGTGEYDEIRIWLPVFGSFVTPVKTTDYPDYIDWEYILFERNRNGSVCPVKVPVQTAIACNIEVVR</sequence>
<reference evidence="2 3" key="1">
    <citation type="journal article" date="2010" name="Stand. Genomic Sci.">
        <title>Complete genome sequence of Methanoplanus petrolearius type strain (SEBR 4847).</title>
        <authorList>
            <person name="Brambilla E."/>
            <person name="Djao O.D."/>
            <person name="Daligault H."/>
            <person name="Lapidus A."/>
            <person name="Lucas S."/>
            <person name="Hammon N."/>
            <person name="Nolan M."/>
            <person name="Tice H."/>
            <person name="Cheng J.F."/>
            <person name="Han C."/>
            <person name="Tapia R."/>
            <person name="Goodwin L."/>
            <person name="Pitluck S."/>
            <person name="Liolios K."/>
            <person name="Ivanova N."/>
            <person name="Mavromatis K."/>
            <person name="Mikhailova N."/>
            <person name="Pati A."/>
            <person name="Chen A."/>
            <person name="Palaniappan K."/>
            <person name="Land M."/>
            <person name="Hauser L."/>
            <person name="Chang Y.J."/>
            <person name="Jeffries C.D."/>
            <person name="Rohde M."/>
            <person name="Spring S."/>
            <person name="Sikorski J."/>
            <person name="Goker M."/>
            <person name="Woyke T."/>
            <person name="Bristow J."/>
            <person name="Eisen J.A."/>
            <person name="Markowitz V."/>
            <person name="Hugenholtz P."/>
            <person name="Kyrpides N.C."/>
            <person name="Klenk H.P."/>
        </authorList>
    </citation>
    <scope>NUCLEOTIDE SEQUENCE [LARGE SCALE GENOMIC DNA]</scope>
    <source>
        <strain evidence="3">DSM 11571 / OCM 486 / SEBR 4847</strain>
    </source>
</reference>